<dbReference type="AlphaFoldDB" id="A0A399FX88"/>
<evidence type="ECO:0000313" key="8">
    <source>
        <dbReference type="EMBL" id="RII00677.1"/>
    </source>
</evidence>
<feature type="binding site" evidence="7">
    <location>
        <position position="116"/>
    </location>
    <ligand>
        <name>[2Fe-2S] cluster</name>
        <dbReference type="ChEBI" id="CHEBI:190135"/>
    </ligand>
</feature>
<feature type="binding site" evidence="7">
    <location>
        <position position="120"/>
    </location>
    <ligand>
        <name>[2Fe-2S] cluster</name>
        <dbReference type="ChEBI" id="CHEBI:190135"/>
    </ligand>
</feature>
<comment type="cofactor">
    <cofactor evidence="7">
        <name>[2Fe-2S] cluster</name>
        <dbReference type="ChEBI" id="CHEBI:190135"/>
    </cofactor>
    <text evidence="7">Binds 1 [2Fe-2S] cluster.</text>
</comment>
<dbReference type="InterPro" id="IPR036249">
    <property type="entry name" value="Thioredoxin-like_sf"/>
</dbReference>
<gene>
    <name evidence="8" type="primary">nuoE</name>
    <name evidence="8" type="ORF">B9J77_01250</name>
</gene>
<keyword evidence="8" id="KW-0560">Oxidoreductase</keyword>
<comment type="similarity">
    <text evidence="1">Belongs to the complex I 24 kDa subunit family.</text>
</comment>
<keyword evidence="4 7" id="KW-0408">Iron</keyword>
<evidence type="ECO:0000256" key="6">
    <source>
        <dbReference type="ARBA" id="ARBA00034078"/>
    </source>
</evidence>
<keyword evidence="5 7" id="KW-0411">Iron-sulfur</keyword>
<evidence type="ECO:0000256" key="1">
    <source>
        <dbReference type="ARBA" id="ARBA00010643"/>
    </source>
</evidence>
<dbReference type="GO" id="GO:0051537">
    <property type="term" value="F:2 iron, 2 sulfur cluster binding"/>
    <property type="evidence" value="ECO:0007669"/>
    <property type="project" value="UniProtKB-KW"/>
</dbReference>
<dbReference type="GO" id="GO:0016491">
    <property type="term" value="F:oxidoreductase activity"/>
    <property type="evidence" value="ECO:0007669"/>
    <property type="project" value="UniProtKB-KW"/>
</dbReference>
<dbReference type="InterPro" id="IPR041921">
    <property type="entry name" value="NuoE_N"/>
</dbReference>
<dbReference type="Proteomes" id="UP000266287">
    <property type="component" value="Unassembled WGS sequence"/>
</dbReference>
<dbReference type="EC" id="1.6.5.11" evidence="8"/>
<reference evidence="8 9" key="1">
    <citation type="submission" date="2018-08" db="EMBL/GenBank/DDBJ databases">
        <title>Draft genome of candidate division NPL-UPA2 bacterium Unc8 that adapted to ultra-basic serpentinizing groundwater.</title>
        <authorList>
            <person name="Ishii S."/>
            <person name="Suzuki S."/>
            <person name="Nealson K.H."/>
        </authorList>
    </citation>
    <scope>NUCLEOTIDE SEQUENCE [LARGE SCALE GENOMIC DNA]</scope>
    <source>
        <strain evidence="8">Unc8</strain>
    </source>
</reference>
<dbReference type="InterPro" id="IPR028431">
    <property type="entry name" value="NADP_DH_HndA-like"/>
</dbReference>
<evidence type="ECO:0000256" key="4">
    <source>
        <dbReference type="ARBA" id="ARBA00023004"/>
    </source>
</evidence>
<sequence>MKDRLKEILSSYKRGRGKLIPILQQIQERFGYLPEEEMVKVAQLCGVTESKVFGAASFYAQFRFTPIGRNRVMVCRGTACHVRGAPQILNEVKRQLAVEEGETTSDLEYTLETVACIGCCALAPCIIINNKDVHGRLTPKKVTDIFASTKKEGQDAG</sequence>
<dbReference type="PANTHER" id="PTHR43342:SF1">
    <property type="entry name" value="BIFURCATING [FEFE] HYDROGENASE GAMMA SUBUNIT"/>
    <property type="match status" value="1"/>
</dbReference>
<dbReference type="Gene3D" id="1.10.10.1590">
    <property type="entry name" value="NADH-quinone oxidoreductase subunit E"/>
    <property type="match status" value="1"/>
</dbReference>
<dbReference type="EMBL" id="NDHY01000002">
    <property type="protein sequence ID" value="RII00677.1"/>
    <property type="molecule type" value="Genomic_DNA"/>
</dbReference>
<proteinExistence type="inferred from homology"/>
<dbReference type="CDD" id="cd03064">
    <property type="entry name" value="TRX_Fd_NuoE"/>
    <property type="match status" value="1"/>
</dbReference>
<dbReference type="InterPro" id="IPR002023">
    <property type="entry name" value="NuoE-like"/>
</dbReference>
<dbReference type="FunFam" id="1.10.10.1590:FF:000001">
    <property type="entry name" value="NADH-quinone oxidoreductase subunit E"/>
    <property type="match status" value="1"/>
</dbReference>
<dbReference type="Gene3D" id="3.40.30.10">
    <property type="entry name" value="Glutaredoxin"/>
    <property type="match status" value="1"/>
</dbReference>
<dbReference type="PANTHER" id="PTHR43342">
    <property type="entry name" value="NADH-QUINONE OXIDOREDUCTASE, E SUBUNIT"/>
    <property type="match status" value="1"/>
</dbReference>
<dbReference type="SUPFAM" id="SSF52833">
    <property type="entry name" value="Thioredoxin-like"/>
    <property type="match status" value="1"/>
</dbReference>
<keyword evidence="3 7" id="KW-0479">Metal-binding</keyword>
<dbReference type="NCBIfam" id="NF005722">
    <property type="entry name" value="PRK07539.1-2"/>
    <property type="match status" value="1"/>
</dbReference>
<comment type="cofactor">
    <cofactor evidence="6">
        <name>[2Fe-2S] cluster</name>
        <dbReference type="ChEBI" id="CHEBI:190135"/>
    </cofactor>
</comment>
<dbReference type="Pfam" id="PF01257">
    <property type="entry name" value="2Fe-2S_thioredx"/>
    <property type="match status" value="1"/>
</dbReference>
<protein>
    <submittedName>
        <fullName evidence="8">NADH-quinone oxidoreductase subunit NuoE</fullName>
        <ecNumber evidence="8">1.6.5.11</ecNumber>
    </submittedName>
</protein>
<accession>A0A399FX88</accession>
<dbReference type="PIRSF" id="PIRSF000216">
    <property type="entry name" value="NADH_DH_24kDa"/>
    <property type="match status" value="1"/>
</dbReference>
<evidence type="ECO:0000256" key="7">
    <source>
        <dbReference type="PIRSR" id="PIRSR000216-1"/>
    </source>
</evidence>
<evidence type="ECO:0000256" key="2">
    <source>
        <dbReference type="ARBA" id="ARBA00022714"/>
    </source>
</evidence>
<feature type="binding site" evidence="7">
    <location>
        <position position="80"/>
    </location>
    <ligand>
        <name>[2Fe-2S] cluster</name>
        <dbReference type="ChEBI" id="CHEBI:190135"/>
    </ligand>
</feature>
<evidence type="ECO:0000313" key="9">
    <source>
        <dbReference type="Proteomes" id="UP000266287"/>
    </source>
</evidence>
<keyword evidence="2 7" id="KW-0001">2Fe-2S</keyword>
<comment type="caution">
    <text evidence="8">The sequence shown here is derived from an EMBL/GenBank/DDBJ whole genome shotgun (WGS) entry which is preliminary data.</text>
</comment>
<organism evidence="8 9">
    <name type="scientific">candidate division NPL-UPA2 bacterium Unc8</name>
    <dbReference type="NCBI Taxonomy" id="1980939"/>
    <lineage>
        <taxon>Bacteria</taxon>
    </lineage>
</organism>
<feature type="binding site" evidence="7">
    <location>
        <position position="75"/>
    </location>
    <ligand>
        <name>[2Fe-2S] cluster</name>
        <dbReference type="ChEBI" id="CHEBI:190135"/>
    </ligand>
</feature>
<evidence type="ECO:0000256" key="3">
    <source>
        <dbReference type="ARBA" id="ARBA00022723"/>
    </source>
</evidence>
<evidence type="ECO:0000256" key="5">
    <source>
        <dbReference type="ARBA" id="ARBA00023014"/>
    </source>
</evidence>
<name>A0A399FX88_UNCN2</name>
<dbReference type="InterPro" id="IPR042128">
    <property type="entry name" value="NuoE_dom"/>
</dbReference>
<dbReference type="GO" id="GO:0046872">
    <property type="term" value="F:metal ion binding"/>
    <property type="evidence" value="ECO:0007669"/>
    <property type="project" value="UniProtKB-KW"/>
</dbReference>